<dbReference type="GO" id="GO:0008270">
    <property type="term" value="F:zinc ion binding"/>
    <property type="evidence" value="ECO:0007669"/>
    <property type="project" value="UniProtKB-KW"/>
</dbReference>
<keyword evidence="2" id="KW-0479">Metal-binding</keyword>
<organism evidence="12">
    <name type="scientific">Eremomyces bilateralis CBS 781.70</name>
    <dbReference type="NCBI Taxonomy" id="1392243"/>
    <lineage>
        <taxon>Eukaryota</taxon>
        <taxon>Fungi</taxon>
        <taxon>Dikarya</taxon>
        <taxon>Ascomycota</taxon>
        <taxon>Pezizomycotina</taxon>
        <taxon>Dothideomycetes</taxon>
        <taxon>Dothideomycetes incertae sedis</taxon>
        <taxon>Eremomycetales</taxon>
        <taxon>Eremomycetaceae</taxon>
        <taxon>Eremomyces</taxon>
    </lineage>
</organism>
<dbReference type="EMBL" id="ML975151">
    <property type="protein sequence ID" value="KAF1815715.1"/>
    <property type="molecule type" value="Genomic_DNA"/>
</dbReference>
<dbReference type="GO" id="GO:0000981">
    <property type="term" value="F:DNA-binding transcription factor activity, RNA polymerase II-specific"/>
    <property type="evidence" value="ECO:0007669"/>
    <property type="project" value="UniProtKB-ARBA"/>
</dbReference>
<proteinExistence type="predicted"/>
<dbReference type="Proteomes" id="UP000504638">
    <property type="component" value="Unplaced"/>
</dbReference>
<accession>A0A6G1GC92</accession>
<keyword evidence="6" id="KW-0805">Transcription regulation</keyword>
<evidence type="ECO:0000313" key="12">
    <source>
        <dbReference type="EMBL" id="KAF1815715.1"/>
    </source>
</evidence>
<dbReference type="InterPro" id="IPR013087">
    <property type="entry name" value="Znf_C2H2_type"/>
</dbReference>
<sequence length="362" mass="41063">MLAQPSLKRHAFDFQDASPSKRTRRASDELPDIDEDIISPEHLISETECTPRTTRSSSTASRPKIYDCPYDACGKSFNRPCRLSDHIRTHTNERTHACPYPDCAKTFFRDTHMNRHIKSAHKQEHNYGCTWAGCGKRFNTGTRLRRHMKTHEDVQFQCTEYPPCGEMFRKHSTLAAHVSEVHLGRKPYPCPYTDDSTGEACPRGYDSAAKLKSHIEQNHESSKSYWCPTCTQHASSQLSDQLSDSPQQPPHLAPFPTYRALQTHIRDAHPPQCPHCSTPIHRAAALRAHIELHHPDAPERPDPADCKYACDMDGCGRAFTRQGILAEHKRLHHRKAGRKGDAEVYVAARKGKRSDTVMRLTG</sequence>
<reference evidence="14" key="3">
    <citation type="submission" date="2025-04" db="UniProtKB">
        <authorList>
            <consortium name="RefSeq"/>
        </authorList>
    </citation>
    <scope>IDENTIFICATION</scope>
    <source>
        <strain evidence="14">CBS 781.70</strain>
    </source>
</reference>
<dbReference type="PROSITE" id="PS00028">
    <property type="entry name" value="ZINC_FINGER_C2H2_1"/>
    <property type="match status" value="5"/>
</dbReference>
<dbReference type="SMART" id="SM00355">
    <property type="entry name" value="ZnF_C2H2"/>
    <property type="match status" value="7"/>
</dbReference>
<evidence type="ECO:0000256" key="4">
    <source>
        <dbReference type="ARBA" id="ARBA00022771"/>
    </source>
</evidence>
<dbReference type="GO" id="GO:0000978">
    <property type="term" value="F:RNA polymerase II cis-regulatory region sequence-specific DNA binding"/>
    <property type="evidence" value="ECO:0007669"/>
    <property type="project" value="UniProtKB-ARBA"/>
</dbReference>
<evidence type="ECO:0000259" key="11">
    <source>
        <dbReference type="PROSITE" id="PS50157"/>
    </source>
</evidence>
<evidence type="ECO:0000256" key="8">
    <source>
        <dbReference type="ARBA" id="ARBA00023242"/>
    </source>
</evidence>
<evidence type="ECO:0000256" key="7">
    <source>
        <dbReference type="ARBA" id="ARBA00023163"/>
    </source>
</evidence>
<dbReference type="PANTHER" id="PTHR46179:SF13">
    <property type="entry name" value="C2H2-TYPE DOMAIN-CONTAINING PROTEIN"/>
    <property type="match status" value="1"/>
</dbReference>
<evidence type="ECO:0000256" key="1">
    <source>
        <dbReference type="ARBA" id="ARBA00004123"/>
    </source>
</evidence>
<dbReference type="Pfam" id="PF00096">
    <property type="entry name" value="zf-C2H2"/>
    <property type="match status" value="2"/>
</dbReference>
<feature type="domain" description="C2H2-type" evidence="11">
    <location>
        <begin position="156"/>
        <end position="187"/>
    </location>
</feature>
<name>A0A6G1GC92_9PEZI</name>
<evidence type="ECO:0000313" key="14">
    <source>
        <dbReference type="RefSeq" id="XP_033537346.1"/>
    </source>
</evidence>
<protein>
    <recommendedName>
        <fullName evidence="11">C2H2-type domain-containing protein</fullName>
    </recommendedName>
</protein>
<feature type="domain" description="C2H2-type" evidence="11">
    <location>
        <begin position="66"/>
        <end position="95"/>
    </location>
</feature>
<evidence type="ECO:0000256" key="10">
    <source>
        <dbReference type="SAM" id="MobiDB-lite"/>
    </source>
</evidence>
<dbReference type="Gene3D" id="3.30.160.60">
    <property type="entry name" value="Classic Zinc Finger"/>
    <property type="match status" value="5"/>
</dbReference>
<reference evidence="14" key="2">
    <citation type="submission" date="2020-04" db="EMBL/GenBank/DDBJ databases">
        <authorList>
            <consortium name="NCBI Genome Project"/>
        </authorList>
    </citation>
    <scope>NUCLEOTIDE SEQUENCE</scope>
    <source>
        <strain evidence="14">CBS 781.70</strain>
    </source>
</reference>
<dbReference type="GO" id="GO:0005634">
    <property type="term" value="C:nucleus"/>
    <property type="evidence" value="ECO:0007669"/>
    <property type="project" value="UniProtKB-SubCell"/>
</dbReference>
<keyword evidence="8" id="KW-0539">Nucleus</keyword>
<keyword evidence="5" id="KW-0862">Zinc</keyword>
<keyword evidence="3" id="KW-0677">Repeat</keyword>
<reference evidence="12 14" key="1">
    <citation type="submission" date="2020-01" db="EMBL/GenBank/DDBJ databases">
        <authorList>
            <consortium name="DOE Joint Genome Institute"/>
            <person name="Haridas S."/>
            <person name="Albert R."/>
            <person name="Binder M."/>
            <person name="Bloem J."/>
            <person name="Labutti K."/>
            <person name="Salamov A."/>
            <person name="Andreopoulos B."/>
            <person name="Baker S.E."/>
            <person name="Barry K."/>
            <person name="Bills G."/>
            <person name="Bluhm B.H."/>
            <person name="Cannon C."/>
            <person name="Castanera R."/>
            <person name="Culley D.E."/>
            <person name="Daum C."/>
            <person name="Ezra D."/>
            <person name="Gonzalez J.B."/>
            <person name="Henrissat B."/>
            <person name="Kuo A."/>
            <person name="Liang C."/>
            <person name="Lipzen A."/>
            <person name="Lutzoni F."/>
            <person name="Magnuson J."/>
            <person name="Mondo S."/>
            <person name="Nolan M."/>
            <person name="Ohm R."/>
            <person name="Pangilinan J."/>
            <person name="Park H.-J."/>
            <person name="Ramirez L."/>
            <person name="Alfaro M."/>
            <person name="Sun H."/>
            <person name="Tritt A."/>
            <person name="Yoshinaga Y."/>
            <person name="Zwiers L.-H."/>
            <person name="Turgeon B.G."/>
            <person name="Goodwin S.B."/>
            <person name="Spatafora J.W."/>
            <person name="Crous P.W."/>
            <person name="Grigoriev I.V."/>
        </authorList>
    </citation>
    <scope>NUCLEOTIDE SEQUENCE</scope>
    <source>
        <strain evidence="12 14">CBS 781.70</strain>
    </source>
</reference>
<dbReference type="InterPro" id="IPR036236">
    <property type="entry name" value="Znf_C2H2_sf"/>
</dbReference>
<dbReference type="OrthoDB" id="4748970at2759"/>
<feature type="region of interest" description="Disordered" evidence="10">
    <location>
        <begin position="1"/>
        <end position="33"/>
    </location>
</feature>
<dbReference type="FunFam" id="3.30.160.60:FF:000072">
    <property type="entry name" value="zinc finger protein 143 isoform X1"/>
    <property type="match status" value="1"/>
</dbReference>
<evidence type="ECO:0000256" key="5">
    <source>
        <dbReference type="ARBA" id="ARBA00022833"/>
    </source>
</evidence>
<dbReference type="RefSeq" id="XP_033537346.1">
    <property type="nucleotide sequence ID" value="XM_033676962.1"/>
</dbReference>
<gene>
    <name evidence="12 14" type="ORF">P152DRAFT_410805</name>
</gene>
<dbReference type="PROSITE" id="PS50157">
    <property type="entry name" value="ZINC_FINGER_C2H2_2"/>
    <property type="match status" value="5"/>
</dbReference>
<evidence type="ECO:0000313" key="13">
    <source>
        <dbReference type="Proteomes" id="UP000504638"/>
    </source>
</evidence>
<dbReference type="PANTHER" id="PTHR46179">
    <property type="entry name" value="ZINC FINGER PROTEIN"/>
    <property type="match status" value="1"/>
</dbReference>
<evidence type="ECO:0000256" key="2">
    <source>
        <dbReference type="ARBA" id="ARBA00022723"/>
    </source>
</evidence>
<keyword evidence="7" id="KW-0804">Transcription</keyword>
<feature type="non-terminal residue" evidence="12">
    <location>
        <position position="362"/>
    </location>
</feature>
<dbReference type="GeneID" id="54417532"/>
<feature type="domain" description="C2H2-type" evidence="11">
    <location>
        <begin position="127"/>
        <end position="156"/>
    </location>
</feature>
<dbReference type="AlphaFoldDB" id="A0A6G1GC92"/>
<dbReference type="InterPro" id="IPR051061">
    <property type="entry name" value="Zinc_finger_trans_reg"/>
</dbReference>
<feature type="domain" description="C2H2-type" evidence="11">
    <location>
        <begin position="308"/>
        <end position="337"/>
    </location>
</feature>
<keyword evidence="4 9" id="KW-0863">Zinc-finger</keyword>
<evidence type="ECO:0000256" key="6">
    <source>
        <dbReference type="ARBA" id="ARBA00023015"/>
    </source>
</evidence>
<comment type="subcellular location">
    <subcellularLocation>
        <location evidence="1">Nucleus</location>
    </subcellularLocation>
</comment>
<keyword evidence="13" id="KW-1185">Reference proteome</keyword>
<feature type="domain" description="C2H2-type" evidence="11">
    <location>
        <begin position="96"/>
        <end position="126"/>
    </location>
</feature>
<evidence type="ECO:0000256" key="9">
    <source>
        <dbReference type="PROSITE-ProRule" id="PRU00042"/>
    </source>
</evidence>
<dbReference type="SUPFAM" id="SSF57667">
    <property type="entry name" value="beta-beta-alpha zinc fingers"/>
    <property type="match status" value="3"/>
</dbReference>
<evidence type="ECO:0000256" key="3">
    <source>
        <dbReference type="ARBA" id="ARBA00022737"/>
    </source>
</evidence>